<dbReference type="AlphaFoldDB" id="A0A821XM48"/>
<reference evidence="1" key="1">
    <citation type="submission" date="2021-02" db="EMBL/GenBank/DDBJ databases">
        <authorList>
            <person name="Steward A R."/>
        </authorList>
    </citation>
    <scope>NUCLEOTIDE SEQUENCE</scope>
</reference>
<protein>
    <submittedName>
        <fullName evidence="1">Uncharacterized protein</fullName>
    </submittedName>
</protein>
<sequence length="92" mass="10551">MSVKYFVRKHKTKTNIQVCRAAFIGILRIIPNRLKGVLARYWKSGCIATENRGGDRKETDVCSTCLQLQEQIKFEKGQLKSKNISFAFQLSL</sequence>
<gene>
    <name evidence="1" type="ORF">PMACD_LOCUS15158</name>
</gene>
<dbReference type="EMBL" id="CAJOBZ010000070">
    <property type="protein sequence ID" value="CAF4945796.1"/>
    <property type="molecule type" value="Genomic_DNA"/>
</dbReference>
<accession>A0A821XM48</accession>
<dbReference type="Proteomes" id="UP000663880">
    <property type="component" value="Unassembled WGS sequence"/>
</dbReference>
<dbReference type="OrthoDB" id="6779410at2759"/>
<evidence type="ECO:0000313" key="2">
    <source>
        <dbReference type="Proteomes" id="UP000663880"/>
    </source>
</evidence>
<keyword evidence="2" id="KW-1185">Reference proteome</keyword>
<proteinExistence type="predicted"/>
<organism evidence="1 2">
    <name type="scientific">Pieris macdunnoughi</name>
    <dbReference type="NCBI Taxonomy" id="345717"/>
    <lineage>
        <taxon>Eukaryota</taxon>
        <taxon>Metazoa</taxon>
        <taxon>Ecdysozoa</taxon>
        <taxon>Arthropoda</taxon>
        <taxon>Hexapoda</taxon>
        <taxon>Insecta</taxon>
        <taxon>Pterygota</taxon>
        <taxon>Neoptera</taxon>
        <taxon>Endopterygota</taxon>
        <taxon>Lepidoptera</taxon>
        <taxon>Glossata</taxon>
        <taxon>Ditrysia</taxon>
        <taxon>Papilionoidea</taxon>
        <taxon>Pieridae</taxon>
        <taxon>Pierinae</taxon>
        <taxon>Pieris</taxon>
    </lineage>
</organism>
<name>A0A821XM48_9NEOP</name>
<evidence type="ECO:0000313" key="1">
    <source>
        <dbReference type="EMBL" id="CAF4945796.1"/>
    </source>
</evidence>
<comment type="caution">
    <text evidence="1">The sequence shown here is derived from an EMBL/GenBank/DDBJ whole genome shotgun (WGS) entry which is preliminary data.</text>
</comment>